<name>M4SLD5_9CAUD</name>
<reference evidence="1 2" key="1">
    <citation type="submission" date="2010-11" db="EMBL/GenBank/DDBJ databases">
        <title>The Genome Sequence of Vibrio phage VBP32.</title>
        <authorList>
            <consortium name="The Broad Institute Genome Sequencing Platform"/>
            <person name="Henn M.R."/>
            <person name="Wharam S."/>
            <person name="Gilg I."/>
            <person name="Martinez Martinez J."/>
            <person name="Wilson W."/>
            <person name="Levin J."/>
            <person name="Malboeuf C."/>
            <person name="Casali M."/>
            <person name="Russ C."/>
            <person name="Lennon N."/>
            <person name="Chapman S.B."/>
            <person name="Erlich R."/>
            <person name="Young S.K."/>
            <person name="Yandava C."/>
            <person name="Zeng Q."/>
            <person name="Fitzgerald M.F."/>
            <person name="Alvarado L."/>
            <person name="Anderson S."/>
            <person name="Berlin A."/>
            <person name="Chen Z."/>
            <person name="Freedman E."/>
            <person name="Gellesch M."/>
            <person name="Goldberg J."/>
            <person name="Green L."/>
            <person name="Griggs A."/>
            <person name="Gujja S."/>
            <person name="Heilman E."/>
            <person name="Heiman D."/>
            <person name="Hollinger A."/>
            <person name="Howarth C."/>
            <person name="Larson L."/>
            <person name="Mehta T."/>
            <person name="Neiman D."/>
            <person name="Pearson M."/>
            <person name="Roberts A."/>
            <person name="Ryan E."/>
            <person name="Saif S."/>
            <person name="Shea T."/>
            <person name="Shenoy N."/>
            <person name="Sisk P."/>
            <person name="Stolte C."/>
            <person name="Sykes S."/>
            <person name="White J."/>
            <person name="Haas B."/>
            <person name="Nusbaum C."/>
            <person name="Birren B."/>
        </authorList>
    </citation>
    <scope>NUCLEOTIDE SEQUENCE [LARGE SCALE GENOMIC DNA]</scope>
    <source>
        <strain evidence="1 2">VBP32</strain>
    </source>
</reference>
<proteinExistence type="predicted"/>
<dbReference type="RefSeq" id="YP_007676513.1">
    <property type="nucleotide sequence ID" value="NC_020868.1"/>
</dbReference>
<dbReference type="GeneID" id="15013156"/>
<dbReference type="EMBL" id="HQ634196">
    <property type="protein sequence ID" value="AGH57162.1"/>
    <property type="molecule type" value="Genomic_DNA"/>
</dbReference>
<evidence type="ECO:0000313" key="1">
    <source>
        <dbReference type="EMBL" id="AGH57162.1"/>
    </source>
</evidence>
<sequence length="87" mass="10605">MASMQKDEGFEDMWERMLNASNYVNSPDLRVTAVKTCVARTIRDYQERCMHIVNPHKKRMYEQRMEFLRQRFNTIEMELLLRERSNS</sequence>
<protein>
    <submittedName>
        <fullName evidence="1">Uncharacterized protein</fullName>
    </submittedName>
</protein>
<gene>
    <name evidence="1" type="ORF">VPMG_00023</name>
</gene>
<accession>M4SLD5</accession>
<dbReference type="Proteomes" id="UP000201725">
    <property type="component" value="Segment"/>
</dbReference>
<dbReference type="KEGG" id="vg:15013156"/>
<evidence type="ECO:0000313" key="2">
    <source>
        <dbReference type="Proteomes" id="UP000201725"/>
    </source>
</evidence>
<organism evidence="1 2">
    <name type="scientific">Vibrio phage VBP32</name>
    <dbReference type="NCBI Taxonomy" id="754072"/>
    <lineage>
        <taxon>Viruses</taxon>
        <taxon>Duplodnaviria</taxon>
        <taxon>Heunggongvirae</taxon>
        <taxon>Uroviricota</taxon>
        <taxon>Caudoviricetes</taxon>
        <taxon>Schitoviridae</taxon>
        <taxon>Fuhrmanvirinae</taxon>
        <taxon>Stoningtonvirus</taxon>
        <taxon>Stoningtonvirus VBP47</taxon>
    </lineage>
</organism>